<dbReference type="PANTHER" id="PTHR45749">
    <property type="match status" value="1"/>
</dbReference>
<reference evidence="2" key="1">
    <citation type="submission" date="2020-04" db="EMBL/GenBank/DDBJ databases">
        <authorList>
            <person name="Alioto T."/>
            <person name="Alioto T."/>
            <person name="Gomez Garrido J."/>
        </authorList>
    </citation>
    <scope>NUCLEOTIDE SEQUENCE</scope>
    <source>
        <strain evidence="2">A484AB</strain>
    </source>
</reference>
<keyword evidence="3" id="KW-1185">Reference proteome</keyword>
<dbReference type="OrthoDB" id="10066664at2759"/>
<name>A0A6S7GEW0_PARCT</name>
<evidence type="ECO:0000313" key="3">
    <source>
        <dbReference type="Proteomes" id="UP001152795"/>
    </source>
</evidence>
<accession>A0A6S7GEW0</accession>
<gene>
    <name evidence="2" type="ORF">PACLA_8A046118</name>
</gene>
<dbReference type="InterPro" id="IPR012337">
    <property type="entry name" value="RNaseH-like_sf"/>
</dbReference>
<dbReference type="AlphaFoldDB" id="A0A6S7GEW0"/>
<comment type="caution">
    <text evidence="2">The sequence shown here is derived from an EMBL/GenBank/DDBJ whole genome shotgun (WGS) entry which is preliminary data.</text>
</comment>
<dbReference type="PANTHER" id="PTHR45749:SF21">
    <property type="entry name" value="DUF4371 DOMAIN-CONTAINING PROTEIN"/>
    <property type="match status" value="1"/>
</dbReference>
<evidence type="ECO:0000259" key="1">
    <source>
        <dbReference type="Pfam" id="PF14291"/>
    </source>
</evidence>
<dbReference type="SUPFAM" id="SSF53098">
    <property type="entry name" value="Ribonuclease H-like"/>
    <property type="match status" value="1"/>
</dbReference>
<proteinExistence type="predicted"/>
<protein>
    <submittedName>
        <fullName evidence="2">Zinc finger MYM-type 1-like</fullName>
    </submittedName>
</protein>
<dbReference type="EMBL" id="CACRXK020001243">
    <property type="protein sequence ID" value="CAB3987849.1"/>
    <property type="molecule type" value="Genomic_DNA"/>
</dbReference>
<dbReference type="InterPro" id="IPR025398">
    <property type="entry name" value="DUF4371"/>
</dbReference>
<feature type="domain" description="DUF4371" evidence="1">
    <location>
        <begin position="10"/>
        <end position="158"/>
    </location>
</feature>
<dbReference type="Proteomes" id="UP001152795">
    <property type="component" value="Unassembled WGS sequence"/>
</dbReference>
<organism evidence="2 3">
    <name type="scientific">Paramuricea clavata</name>
    <name type="common">Red gorgonian</name>
    <name type="synonym">Violescent sea-whip</name>
    <dbReference type="NCBI Taxonomy" id="317549"/>
    <lineage>
        <taxon>Eukaryota</taxon>
        <taxon>Metazoa</taxon>
        <taxon>Cnidaria</taxon>
        <taxon>Anthozoa</taxon>
        <taxon>Octocorallia</taxon>
        <taxon>Malacalcyonacea</taxon>
        <taxon>Plexauridae</taxon>
        <taxon>Paramuricea</taxon>
    </lineage>
</organism>
<sequence>MQDIAFRGETDESSNFYQVVQLVSRHCSLLKYWLNEKRMHPYHVTYMSRCSQNEFIKLIGDAVRDRVVKKLEEAPAFSVMADTTPDVSNKDQMSIVVRYVADNTPVERLLSLTVLEDKSGDGHATEILRCLNEHGINVEKLYFQSYDFTACMSGEYNGCHKKLNDKIQKDFPEKEIPYIPCQAHRLNTFVERSCKASTIVSSMFTVLQLLYSFFSSSTKRSEALAKAQEIIEGALKLRNLSQTRWIARSESIDSVWISFECVVSLLQKIVNKELKSDTNTQDQAKALLKKMKKYDFIFSLGIMKFIMRHCKLLAVQLQEGLNLLDAISLVSTTTKSLEGIRNETDVNNQVKAAVEMARQVGCDPEQEFSKNHRKRMPPLRLDDRRENEAEVGFASFYRKEMFSVLDQLIADCRENWNRVFANIKPFSVLLPPWEEVNETSADSLCMLLGGSITSGNLLGELSILR</sequence>
<dbReference type="Pfam" id="PF14291">
    <property type="entry name" value="DUF4371"/>
    <property type="match status" value="1"/>
</dbReference>
<evidence type="ECO:0000313" key="2">
    <source>
        <dbReference type="EMBL" id="CAB3987849.1"/>
    </source>
</evidence>